<protein>
    <recommendedName>
        <fullName evidence="4">Fungal N-terminal domain-containing protein</fullName>
    </recommendedName>
</protein>
<evidence type="ECO:0000313" key="2">
    <source>
        <dbReference type="EMBL" id="KAL2869054.1"/>
    </source>
</evidence>
<feature type="region of interest" description="Disordered" evidence="1">
    <location>
        <begin position="655"/>
        <end position="691"/>
    </location>
</feature>
<comment type="caution">
    <text evidence="2">The sequence shown here is derived from an EMBL/GenBank/DDBJ whole genome shotgun (WGS) entry which is preliminary data.</text>
</comment>
<evidence type="ECO:0000256" key="1">
    <source>
        <dbReference type="SAM" id="MobiDB-lite"/>
    </source>
</evidence>
<organism evidence="2 3">
    <name type="scientific">Aspergillus lucknowensis</name>
    <dbReference type="NCBI Taxonomy" id="176173"/>
    <lineage>
        <taxon>Eukaryota</taxon>
        <taxon>Fungi</taxon>
        <taxon>Dikarya</taxon>
        <taxon>Ascomycota</taxon>
        <taxon>Pezizomycotina</taxon>
        <taxon>Eurotiomycetes</taxon>
        <taxon>Eurotiomycetidae</taxon>
        <taxon>Eurotiales</taxon>
        <taxon>Aspergillaceae</taxon>
        <taxon>Aspergillus</taxon>
        <taxon>Aspergillus subgen. Nidulantes</taxon>
    </lineage>
</organism>
<dbReference type="GeneID" id="98147665"/>
<sequence length="721" mass="80657">MSFGWSVGDLVHAANAVWAIYESVGPGARSAKTEFAAFQAEFNLVKSALERLHSVTASCPGEELDLGKGYELTLARCASFIKKHESLGKDVKGRRPSFQDKLLNVWDKVSWPLERNEAEQLRRNLERYVQIAILKVTANTRDVTRQLARASEQARLDNLEMLKAIKTISVQVSSILRRCLPEGSTGDHALDLQYLARLQGRHLSSLLDPWGGLGAIPEHDVVSQASSHTSHSSQATLDRIHEITKKLGYLAMRLDAHGKQGTPSPRPLKRTRTADTVNSDTTVVAPVVDLLSQIGEEIREALDKVGYEHATVPGQQQSDPCNNWGKPTKVLNSAAEEWDQFQEWLQFQLVHSLEVHPEPVDMHLIPETWRQSSPKGSSPPTDPHQRHLSPPRWRIGDDQATAMARTPSSESHFDGSLSPSSIASSWDRRSSILPRPLTKQPVQVLFPDRHHANRYVRSPVRCHMAFYSNSETNEPQCIEGVNLESGIKVTHSLDRDRPSKHAESSMIPYVPHSAYASSSFGTSLCIRFMGSHRVKVEHDGAAKRWHISPIYVCQDKNDFDMFQSTLLGRQVLFCGDVTRVHSSRMGDHCSQETVRVVEDAITGTCSILYFASRRGSSNSLPGFYDCPVSEFSPPQKVGKREVKLQLLRAQRDGHGILPRRNSVESTSTTLSHESRASHSSVFSSAGSDTGWRKEKEKWLQFDFQSQRESEAFIVALQHKPR</sequence>
<gene>
    <name evidence="2" type="ORF">BJX67DRAFT_379532</name>
</gene>
<keyword evidence="3" id="KW-1185">Reference proteome</keyword>
<accession>A0ABR4LXY5</accession>
<dbReference type="RefSeq" id="XP_070888033.1">
    <property type="nucleotide sequence ID" value="XM_071032593.1"/>
</dbReference>
<evidence type="ECO:0000313" key="3">
    <source>
        <dbReference type="Proteomes" id="UP001610432"/>
    </source>
</evidence>
<feature type="compositionally biased region" description="Polar residues" evidence="1">
    <location>
        <begin position="369"/>
        <end position="379"/>
    </location>
</feature>
<dbReference type="Proteomes" id="UP001610432">
    <property type="component" value="Unassembled WGS sequence"/>
</dbReference>
<feature type="region of interest" description="Disordered" evidence="1">
    <location>
        <begin position="369"/>
        <end position="425"/>
    </location>
</feature>
<proteinExistence type="predicted"/>
<dbReference type="EMBL" id="JBFXLQ010000011">
    <property type="protein sequence ID" value="KAL2869054.1"/>
    <property type="molecule type" value="Genomic_DNA"/>
</dbReference>
<feature type="compositionally biased region" description="Low complexity" evidence="1">
    <location>
        <begin position="677"/>
        <end position="687"/>
    </location>
</feature>
<reference evidence="2 3" key="1">
    <citation type="submission" date="2024-07" db="EMBL/GenBank/DDBJ databases">
        <title>Section-level genome sequencing and comparative genomics of Aspergillus sections Usti and Cavernicolus.</title>
        <authorList>
            <consortium name="Lawrence Berkeley National Laboratory"/>
            <person name="Nybo J.L."/>
            <person name="Vesth T.C."/>
            <person name="Theobald S."/>
            <person name="Frisvad J.C."/>
            <person name="Larsen T.O."/>
            <person name="Kjaerboelling I."/>
            <person name="Rothschild-Mancinelli K."/>
            <person name="Lyhne E.K."/>
            <person name="Kogle M.E."/>
            <person name="Barry K."/>
            <person name="Clum A."/>
            <person name="Na H."/>
            <person name="Ledsgaard L."/>
            <person name="Lin J."/>
            <person name="Lipzen A."/>
            <person name="Kuo A."/>
            <person name="Riley R."/>
            <person name="Mondo S."/>
            <person name="Labutti K."/>
            <person name="Haridas S."/>
            <person name="Pangalinan J."/>
            <person name="Salamov A.A."/>
            <person name="Simmons B.A."/>
            <person name="Magnuson J.K."/>
            <person name="Chen J."/>
            <person name="Drula E."/>
            <person name="Henrissat B."/>
            <person name="Wiebenga A."/>
            <person name="Lubbers R.J."/>
            <person name="Gomes A.C."/>
            <person name="Macurrencykelacurrency M.R."/>
            <person name="Stajich J."/>
            <person name="Grigoriev I.V."/>
            <person name="Mortensen U.H."/>
            <person name="De Vries R.P."/>
            <person name="Baker S.E."/>
            <person name="Andersen M.R."/>
        </authorList>
    </citation>
    <scope>NUCLEOTIDE SEQUENCE [LARGE SCALE GENOMIC DNA]</scope>
    <source>
        <strain evidence="2 3">CBS 449.75</strain>
    </source>
</reference>
<evidence type="ECO:0008006" key="4">
    <source>
        <dbReference type="Google" id="ProtNLM"/>
    </source>
</evidence>
<name>A0ABR4LXY5_9EURO</name>